<evidence type="ECO:0000313" key="1">
    <source>
        <dbReference type="EMBL" id="EDM09611.1"/>
    </source>
</evidence>
<accession>A6ICN6</accession>
<protein>
    <submittedName>
        <fullName evidence="1">RCG46431</fullName>
    </submittedName>
</protein>
<dbReference type="Proteomes" id="UP000234681">
    <property type="component" value="Chromosome 13"/>
</dbReference>
<name>A6ICN6_RAT</name>
<evidence type="ECO:0000313" key="2">
    <source>
        <dbReference type="Proteomes" id="UP000234681"/>
    </source>
</evidence>
<dbReference type="EMBL" id="CH473958">
    <property type="protein sequence ID" value="EDM09611.1"/>
    <property type="molecule type" value="Genomic_DNA"/>
</dbReference>
<reference evidence="1 2" key="1">
    <citation type="submission" date="2005-09" db="EMBL/GenBank/DDBJ databases">
        <authorList>
            <person name="Mural R.J."/>
            <person name="Li P.W."/>
            <person name="Adams M.D."/>
            <person name="Amanatides P.G."/>
            <person name="Baden-Tillson H."/>
            <person name="Barnstead M."/>
            <person name="Chin S.H."/>
            <person name="Dew I."/>
            <person name="Evans C.A."/>
            <person name="Ferriera S."/>
            <person name="Flanigan M."/>
            <person name="Fosler C."/>
            <person name="Glodek A."/>
            <person name="Gu Z."/>
            <person name="Holt R.A."/>
            <person name="Jennings D."/>
            <person name="Kraft C.L."/>
            <person name="Lu F."/>
            <person name="Nguyen T."/>
            <person name="Nusskern D.R."/>
            <person name="Pfannkoch C.M."/>
            <person name="Sitter C."/>
            <person name="Sutton G.G."/>
            <person name="Venter J.C."/>
            <person name="Wang Z."/>
            <person name="Woodage T."/>
            <person name="Zheng X.H."/>
            <person name="Zhong F."/>
        </authorList>
    </citation>
    <scope>NUCLEOTIDE SEQUENCE [LARGE SCALE GENOMIC DNA]</scope>
    <source>
        <strain>BN</strain>
        <strain evidence="2">Sprague-Dawley</strain>
    </source>
</reference>
<organism evidence="1 2">
    <name type="scientific">Rattus norvegicus</name>
    <name type="common">Rat</name>
    <dbReference type="NCBI Taxonomy" id="10116"/>
    <lineage>
        <taxon>Eukaryota</taxon>
        <taxon>Metazoa</taxon>
        <taxon>Chordata</taxon>
        <taxon>Craniata</taxon>
        <taxon>Vertebrata</taxon>
        <taxon>Euteleostomi</taxon>
        <taxon>Mammalia</taxon>
        <taxon>Eutheria</taxon>
        <taxon>Euarchontoglires</taxon>
        <taxon>Glires</taxon>
        <taxon>Rodentia</taxon>
        <taxon>Myomorpha</taxon>
        <taxon>Muroidea</taxon>
        <taxon>Muridae</taxon>
        <taxon>Murinae</taxon>
        <taxon>Rattus</taxon>
    </lineage>
</organism>
<dbReference type="AlphaFoldDB" id="A6ICN6"/>
<sequence length="87" mass="9888">MEEIGFNPFSIFLSLFSKRNCRRHQSFSLLDDCKSWLLYIGVWASCFPASVISRAYTRCLEDQREVTGLRGEAAMYSADTSHGRGLS</sequence>
<proteinExistence type="predicted"/>
<gene>
    <name evidence="1" type="ORF">rCG_46431</name>
</gene>